<feature type="active site" evidence="11">
    <location>
        <position position="146"/>
    </location>
</feature>
<dbReference type="Proteomes" id="UP000009131">
    <property type="component" value="Unassembled WGS sequence"/>
</dbReference>
<dbReference type="GO" id="GO:0036503">
    <property type="term" value="P:ERAD pathway"/>
    <property type="evidence" value="ECO:0007669"/>
    <property type="project" value="UniProtKB-ARBA"/>
</dbReference>
<evidence type="ECO:0000313" key="15">
    <source>
        <dbReference type="Proteomes" id="UP000009131"/>
    </source>
</evidence>
<dbReference type="Pfam" id="PF04190">
    <property type="entry name" value="GET4"/>
    <property type="match status" value="1"/>
</dbReference>
<dbReference type="STRING" id="764103.G7DV12"/>
<feature type="active site" evidence="11">
    <location>
        <position position="289"/>
    </location>
</feature>
<keyword evidence="6" id="KW-1015">Disulfide bond</keyword>
<dbReference type="Gene3D" id="1.25.40.10">
    <property type="entry name" value="Tetratricopeptide repeat domain"/>
    <property type="match status" value="1"/>
</dbReference>
<dbReference type="InterPro" id="IPR050749">
    <property type="entry name" value="Glycosyl_Hydrolase_47"/>
</dbReference>
<dbReference type="InterPro" id="IPR011990">
    <property type="entry name" value="TPR-like_helical_dom_sf"/>
</dbReference>
<evidence type="ECO:0000256" key="8">
    <source>
        <dbReference type="ARBA" id="ARBA00023295"/>
    </source>
</evidence>
<dbReference type="GO" id="GO:0005509">
    <property type="term" value="F:calcium ion binding"/>
    <property type="evidence" value="ECO:0007669"/>
    <property type="project" value="InterPro"/>
</dbReference>
<dbReference type="OrthoDB" id="10252405at2759"/>
<gene>
    <name evidence="14" type="primary">Mo01074</name>
    <name evidence="14" type="ORF">E5Q_01074</name>
</gene>
<evidence type="ECO:0000256" key="12">
    <source>
        <dbReference type="RuleBase" id="RU361193"/>
    </source>
</evidence>
<evidence type="ECO:0000256" key="11">
    <source>
        <dbReference type="PIRSR" id="PIRSR601382-1"/>
    </source>
</evidence>
<dbReference type="GO" id="GO:0016020">
    <property type="term" value="C:membrane"/>
    <property type="evidence" value="ECO:0007669"/>
    <property type="project" value="InterPro"/>
</dbReference>
<dbReference type="PRINTS" id="PR00747">
    <property type="entry name" value="GLYHDRLASE47"/>
</dbReference>
<dbReference type="GO" id="GO:0045048">
    <property type="term" value="P:protein insertion into ER membrane"/>
    <property type="evidence" value="ECO:0007669"/>
    <property type="project" value="InterPro"/>
</dbReference>
<evidence type="ECO:0000256" key="13">
    <source>
        <dbReference type="SAM" id="MobiDB-lite"/>
    </source>
</evidence>
<keyword evidence="15" id="KW-1185">Reference proteome</keyword>
<dbReference type="EMBL" id="BABT02000034">
    <property type="protein sequence ID" value="GAA94422.1"/>
    <property type="molecule type" value="Genomic_DNA"/>
</dbReference>
<evidence type="ECO:0000256" key="9">
    <source>
        <dbReference type="ARBA" id="ARBA00047669"/>
    </source>
</evidence>
<evidence type="ECO:0000256" key="6">
    <source>
        <dbReference type="ARBA" id="ARBA00023157"/>
    </source>
</evidence>
<evidence type="ECO:0000256" key="7">
    <source>
        <dbReference type="ARBA" id="ARBA00023180"/>
    </source>
</evidence>
<keyword evidence="5 12" id="KW-0378">Hydrolase</keyword>
<comment type="caution">
    <text evidence="14">The sequence shown here is derived from an EMBL/GenBank/DDBJ whole genome shotgun (WGS) entry which is preliminary data.</text>
</comment>
<dbReference type="GO" id="GO:0005783">
    <property type="term" value="C:endoplasmic reticulum"/>
    <property type="evidence" value="ECO:0007669"/>
    <property type="project" value="TreeGrafter"/>
</dbReference>
<dbReference type="InterPro" id="IPR007317">
    <property type="entry name" value="GET4"/>
</dbReference>
<evidence type="ECO:0000256" key="10">
    <source>
        <dbReference type="ARBA" id="ARBA00048605"/>
    </source>
</evidence>
<comment type="catalytic activity">
    <reaction evidence="10">
        <text>N(4)-(alpha-D-Man-(1-&gt;2)-alpha-D-Man-(1-&gt;2)-alpha-D-Man-(1-&gt;3)-[alpha-D-Man-(1-&gt;2)-alpha-D-Man-(1-&gt;3)-[alpha-D-Man-(1-&gt;2)-alpha-D-Man-(1-&gt;6)]-alpha-D-Man-(1-&gt;6)]-beta-D-Man-(1-&gt;4)-beta-D-GlcNAc-(1-&gt;4)-beta-D-GlcNAc)-L-asparaginyl-[protein] (N-glucan mannose isomer 9A1,2,3B1,2,3) + 4 H2O = N(4)-(alpha-D-Man-(1-&gt;3)-[alpha-D-Man-(1-&gt;3)-[alpha-D-Man-(1-&gt;6)]-alpha-D-Man-(1-&gt;6)]-beta-D-Man-(1-&gt;4)-beta-D-GlcNAc-(1-&gt;4)-beta-D-GlcNAc)-L-asparaginyl-[protein] (N-glucan mannose isomer 5A1,2) + 4 beta-D-mannose</text>
        <dbReference type="Rhea" id="RHEA:56008"/>
        <dbReference type="Rhea" id="RHEA-COMP:14356"/>
        <dbReference type="Rhea" id="RHEA-COMP:14367"/>
        <dbReference type="ChEBI" id="CHEBI:15377"/>
        <dbReference type="ChEBI" id="CHEBI:28563"/>
        <dbReference type="ChEBI" id="CHEBI:59087"/>
        <dbReference type="ChEBI" id="CHEBI:139493"/>
        <dbReference type="EC" id="3.2.1.113"/>
    </reaction>
</comment>
<organism evidence="14 15">
    <name type="scientific">Mixia osmundae (strain CBS 9802 / IAM 14324 / JCM 22182 / KY 12970)</name>
    <dbReference type="NCBI Taxonomy" id="764103"/>
    <lineage>
        <taxon>Eukaryota</taxon>
        <taxon>Fungi</taxon>
        <taxon>Dikarya</taxon>
        <taxon>Basidiomycota</taxon>
        <taxon>Pucciniomycotina</taxon>
        <taxon>Mixiomycetes</taxon>
        <taxon>Mixiales</taxon>
        <taxon>Mixiaceae</taxon>
        <taxon>Mixia</taxon>
    </lineage>
</organism>
<dbReference type="RefSeq" id="XP_014565833.1">
    <property type="nucleotide sequence ID" value="XM_014710347.1"/>
</dbReference>
<dbReference type="eggNOG" id="KOG3024">
    <property type="taxonomic scope" value="Eukaryota"/>
</dbReference>
<dbReference type="GO" id="GO:0004571">
    <property type="term" value="F:mannosyl-oligosaccharide 1,2-alpha-mannosidase activity"/>
    <property type="evidence" value="ECO:0007669"/>
    <property type="project" value="UniProtKB-EC"/>
</dbReference>
<feature type="region of interest" description="Disordered" evidence="13">
    <location>
        <begin position="734"/>
        <end position="753"/>
    </location>
</feature>
<dbReference type="PANTHER" id="PTHR11742:SF101">
    <property type="entry name" value="MANNOSYL-OLIGOSACCHARIDE ALPHA-1,2-MANNOSIDASE 1B"/>
    <property type="match status" value="1"/>
</dbReference>
<comment type="similarity">
    <text evidence="3 12">Belongs to the glycosyl hydrolase 47 family.</text>
</comment>
<evidence type="ECO:0000256" key="2">
    <source>
        <dbReference type="ARBA" id="ARBA00004922"/>
    </source>
</evidence>
<reference evidence="14 15" key="1">
    <citation type="journal article" date="2011" name="J. Gen. Appl. Microbiol.">
        <title>Draft genome sequencing of the enigmatic basidiomycete Mixia osmundae.</title>
        <authorList>
            <person name="Nishida H."/>
            <person name="Nagatsuka Y."/>
            <person name="Sugiyama J."/>
        </authorList>
    </citation>
    <scope>NUCLEOTIDE SEQUENCE [LARGE SCALE GENOMIC DNA]</scope>
    <source>
        <strain evidence="15">CBS 9802 / IAM 14324 / JCM 22182 / KY 12970</strain>
    </source>
</reference>
<reference evidence="14 15" key="2">
    <citation type="journal article" date="2012" name="Open Biol.">
        <title>Characteristics of nucleosomes and linker DNA regions on the genome of the basidiomycete Mixia osmundae revealed by mono- and dinucleosome mapping.</title>
        <authorList>
            <person name="Nishida H."/>
            <person name="Kondo S."/>
            <person name="Matsumoto T."/>
            <person name="Suzuki Y."/>
            <person name="Yoshikawa H."/>
            <person name="Taylor T.D."/>
            <person name="Sugiyama J."/>
        </authorList>
    </citation>
    <scope>NUCLEOTIDE SEQUENCE [LARGE SCALE GENOMIC DNA]</scope>
    <source>
        <strain evidence="15">CBS 9802 / IAM 14324 / JCM 22182 / KY 12970</strain>
    </source>
</reference>
<dbReference type="SUPFAM" id="SSF48225">
    <property type="entry name" value="Seven-hairpin glycosidases"/>
    <property type="match status" value="1"/>
</dbReference>
<evidence type="ECO:0000256" key="3">
    <source>
        <dbReference type="ARBA" id="ARBA00007658"/>
    </source>
</evidence>
<accession>G7DV12</accession>
<dbReference type="InParanoid" id="G7DV12"/>
<keyword evidence="4" id="KW-0732">Signal</keyword>
<evidence type="ECO:0000313" key="14">
    <source>
        <dbReference type="EMBL" id="GAA94422.1"/>
    </source>
</evidence>
<evidence type="ECO:0000256" key="4">
    <source>
        <dbReference type="ARBA" id="ARBA00022729"/>
    </source>
</evidence>
<dbReference type="Pfam" id="PF01532">
    <property type="entry name" value="Glyco_hydro_47"/>
    <property type="match status" value="1"/>
</dbReference>
<evidence type="ECO:0000256" key="5">
    <source>
        <dbReference type="ARBA" id="ARBA00022801"/>
    </source>
</evidence>
<dbReference type="GO" id="GO:0005975">
    <property type="term" value="P:carbohydrate metabolic process"/>
    <property type="evidence" value="ECO:0007669"/>
    <property type="project" value="InterPro"/>
</dbReference>
<dbReference type="Gene3D" id="1.50.10.10">
    <property type="match status" value="1"/>
</dbReference>
<dbReference type="eggNOG" id="KOG2431">
    <property type="taxonomic scope" value="Eukaryota"/>
</dbReference>
<evidence type="ECO:0000256" key="1">
    <source>
        <dbReference type="ARBA" id="ARBA00001913"/>
    </source>
</evidence>
<comment type="pathway">
    <text evidence="2">Protein modification; protein glycosylation.</text>
</comment>
<comment type="catalytic activity">
    <reaction evidence="9">
        <text>N(4)-(alpha-D-Man-(1-&gt;2)-alpha-D-Man-(1-&gt;2)-alpha-D-Man-(1-&gt;3)-[alpha-D-Man-(1-&gt;3)-[alpha-D-Man-(1-&gt;2)-alpha-D-Man-(1-&gt;6)]-alpha-D-Man-(1-&gt;6)]-beta-D-Man-(1-&gt;4)-beta-D-GlcNAc-(1-&gt;4)-beta-D-GlcNAc)-L-asparaginyl-[protein] (N-glucan mannose isomer 8A1,2,3B1,3) + 3 H2O = N(4)-(alpha-D-Man-(1-&gt;3)-[alpha-D-Man-(1-&gt;3)-[alpha-D-Man-(1-&gt;6)]-alpha-D-Man-(1-&gt;6)]-beta-D-Man-(1-&gt;4)-beta-D-GlcNAc-(1-&gt;4)-beta-D-GlcNAc)-L-asparaginyl-[protein] (N-glucan mannose isomer 5A1,2) + 3 beta-D-mannose</text>
        <dbReference type="Rhea" id="RHEA:56028"/>
        <dbReference type="Rhea" id="RHEA-COMP:14358"/>
        <dbReference type="Rhea" id="RHEA-COMP:14367"/>
        <dbReference type="ChEBI" id="CHEBI:15377"/>
        <dbReference type="ChEBI" id="CHEBI:28563"/>
        <dbReference type="ChEBI" id="CHEBI:59087"/>
        <dbReference type="ChEBI" id="CHEBI:60628"/>
        <dbReference type="EC" id="3.2.1.113"/>
    </reaction>
</comment>
<keyword evidence="8 12" id="KW-0326">Glycosidase</keyword>
<dbReference type="InterPro" id="IPR012341">
    <property type="entry name" value="6hp_glycosidase-like_sf"/>
</dbReference>
<dbReference type="HOGENOM" id="CLU_369633_0_0_1"/>
<dbReference type="EC" id="3.2.1.-" evidence="12"/>
<comment type="cofactor">
    <cofactor evidence="1">
        <name>Ca(2+)</name>
        <dbReference type="ChEBI" id="CHEBI:29108"/>
    </cofactor>
</comment>
<keyword evidence="7" id="KW-0325">Glycoprotein</keyword>
<name>G7DV12_MIXOS</name>
<dbReference type="InterPro" id="IPR001382">
    <property type="entry name" value="Glyco_hydro_47"/>
</dbReference>
<dbReference type="InterPro" id="IPR036026">
    <property type="entry name" value="Seven-hairpin_glycosidases"/>
</dbReference>
<protein>
    <recommendedName>
        <fullName evidence="12">alpha-1,2-Mannosidase</fullName>
        <ecNumber evidence="12">3.2.1.-</ecNumber>
    </recommendedName>
</protein>
<feature type="active site" description="Proton donor" evidence="11">
    <location>
        <position position="250"/>
    </location>
</feature>
<feature type="active site" description="Proton donor" evidence="11">
    <location>
        <position position="33"/>
    </location>
</feature>
<sequence length="753" mass="81936">MNLSTHYDQALVHVKNTSFATSRSDDPIVSVFESTIRYIGGMLSAYELGGMRDEDVTIPWQQVDSKNRQPNRDNAETTLADAGSLIIEMGRLSIYSGDQRYVQLATKTMMALREGPQVLPGMPGLRIDVAHQIQNDTLVTWGGGSDSYFEYLLKDDLLTGQQVYSDAWNIAVESSLRVLRETSTRGNVYLADMYKGRLSSQASHLKSFAGGNLILGGRHFANETIFQAGLDLTRASWQSYNSTATGIGPESYSYVPQNAHNSSVPADQKDFFEAHGIAMLAADYYLRPETIESLFYAWRTTGDTLYQDQVWEIFLSLEAHYRTPAGAFFGRIDVNDVDSPLLDDTQESFFFAETLLYTYLTFSDDVSLDEWTQGWCGGDTSQHEHHRQAMPAPSLERTLRSIRTLLESGDFYAAHQKYRTSAARLLKGPVGKGAPGHWDGPAQQAADILFEGSRGLLEKGEIGSGTDLGLYLLEVWSTRSVPCTDAERGKVKQLVALAGSSGTWRKSLMDTAISWTAKVSGSPSGDAKLHEAFGQALANEQDYVAAEPHLLASGSSDAAKTLAVGLYAWSINDPTGNQGVGRYAARGVLSLLEASFIEAARSFLAQFLALLLRAQPDLRLQAMPLKGDSFSDTSSPDEFILTKIPSLNFLQLAIRTCQIGAGEALIAPPSGAGRGMGRAAWQALVGRYEREVPWLRLPDVAESRAHLAELYFGIAPPRKGNDMLSGLMSSLFGGGSGQSASAGRPAVTGGSLD</sequence>
<dbReference type="AlphaFoldDB" id="G7DV12"/>
<dbReference type="PANTHER" id="PTHR11742">
    <property type="entry name" value="MANNOSYL-OLIGOSACCHARIDE ALPHA-1,2-MANNOSIDASE-RELATED"/>
    <property type="match status" value="1"/>
</dbReference>
<proteinExistence type="inferred from homology"/>